<keyword evidence="7" id="KW-0732">Signal</keyword>
<dbReference type="InterPro" id="IPR007110">
    <property type="entry name" value="Ig-like_dom"/>
</dbReference>
<dbReference type="AlphaFoldDB" id="A0A3Q2ZAA6"/>
<comment type="subcellular location">
    <subcellularLocation>
        <location evidence="1">Membrane</location>
        <topology evidence="1">Single-pass type I membrane protein</topology>
    </subcellularLocation>
</comment>
<dbReference type="Proteomes" id="UP000264800">
    <property type="component" value="Unplaced"/>
</dbReference>
<sequence length="246" mass="26831">MRLIALFLLHLYCSTQTSGANIQITPNGTDGVIQATLNDTVTLVCESEGDTEDENELVWLRNGAKINLQEGNKKGSSRVCISPVIYEDKGATFSCYLHSNASVTASVTLNVTYAPQLSGLEQVTVEEDEMLVLRCDMRANPLVSSMLWKLNGSMVDLQAEGFTVTSDGVTSVLQASRVEKSVHGGTYECTATSPIYNTLTKSFNVTVTEKTMKFPLMPMIAGLVVVFLTALLAIVSRWRKITKCCK</sequence>
<evidence type="ECO:0000256" key="3">
    <source>
        <dbReference type="ARBA" id="ARBA00023157"/>
    </source>
</evidence>
<protein>
    <submittedName>
        <fullName evidence="9">Transmembrane and immunoglobulin domain containing 1</fullName>
    </submittedName>
</protein>
<dbReference type="PANTHER" id="PTHR11640">
    <property type="entry name" value="NEPHRIN"/>
    <property type="match status" value="1"/>
</dbReference>
<dbReference type="Gene3D" id="2.60.40.10">
    <property type="entry name" value="Immunoglobulins"/>
    <property type="match status" value="2"/>
</dbReference>
<dbReference type="Ensembl" id="ENSKMAT00000000422.1">
    <property type="protein sequence ID" value="ENSKMAP00000000393.1"/>
    <property type="gene ID" value="ENSKMAG00000000361.1"/>
</dbReference>
<evidence type="ECO:0000256" key="4">
    <source>
        <dbReference type="ARBA" id="ARBA00023180"/>
    </source>
</evidence>
<evidence type="ECO:0000256" key="7">
    <source>
        <dbReference type="SAM" id="SignalP"/>
    </source>
</evidence>
<dbReference type="InterPro" id="IPR036179">
    <property type="entry name" value="Ig-like_dom_sf"/>
</dbReference>
<dbReference type="GeneTree" id="ENSGT00510000048311"/>
<feature type="chain" id="PRO_5018690157" evidence="7">
    <location>
        <begin position="20"/>
        <end position="246"/>
    </location>
</feature>
<evidence type="ECO:0000313" key="10">
    <source>
        <dbReference type="Proteomes" id="UP000264800"/>
    </source>
</evidence>
<dbReference type="RefSeq" id="XP_024862085.1">
    <property type="nucleotide sequence ID" value="XM_025006317.1"/>
</dbReference>
<evidence type="ECO:0000313" key="9">
    <source>
        <dbReference type="Ensembl" id="ENSKMAP00000000393.1"/>
    </source>
</evidence>
<dbReference type="GO" id="GO:0005911">
    <property type="term" value="C:cell-cell junction"/>
    <property type="evidence" value="ECO:0007669"/>
    <property type="project" value="TreeGrafter"/>
</dbReference>
<evidence type="ECO:0000256" key="6">
    <source>
        <dbReference type="SAM" id="Phobius"/>
    </source>
</evidence>
<evidence type="ECO:0000256" key="1">
    <source>
        <dbReference type="ARBA" id="ARBA00004479"/>
    </source>
</evidence>
<evidence type="ECO:0000256" key="5">
    <source>
        <dbReference type="ARBA" id="ARBA00023319"/>
    </source>
</evidence>
<dbReference type="InterPro" id="IPR003599">
    <property type="entry name" value="Ig_sub"/>
</dbReference>
<accession>A0A3Q2ZAA6</accession>
<feature type="domain" description="Ig-like" evidence="8">
    <location>
        <begin position="115"/>
        <end position="208"/>
    </location>
</feature>
<evidence type="ECO:0000256" key="2">
    <source>
        <dbReference type="ARBA" id="ARBA00023136"/>
    </source>
</evidence>
<dbReference type="SUPFAM" id="SSF48726">
    <property type="entry name" value="Immunoglobulin"/>
    <property type="match status" value="2"/>
</dbReference>
<dbReference type="GO" id="GO:0050839">
    <property type="term" value="F:cell adhesion molecule binding"/>
    <property type="evidence" value="ECO:0007669"/>
    <property type="project" value="TreeGrafter"/>
</dbReference>
<keyword evidence="6" id="KW-1133">Transmembrane helix</keyword>
<keyword evidence="6" id="KW-0812">Transmembrane</keyword>
<proteinExistence type="predicted"/>
<keyword evidence="3" id="KW-1015">Disulfide bond</keyword>
<keyword evidence="2 6" id="KW-0472">Membrane</keyword>
<dbReference type="SMART" id="SM00409">
    <property type="entry name" value="IG"/>
    <property type="match status" value="2"/>
</dbReference>
<keyword evidence="4" id="KW-0325">Glycoprotein</keyword>
<dbReference type="InterPro" id="IPR013783">
    <property type="entry name" value="Ig-like_fold"/>
</dbReference>
<dbReference type="PANTHER" id="PTHR11640:SF31">
    <property type="entry name" value="IRREGULAR CHIASM C-ROUGHEST PROTEIN-RELATED"/>
    <property type="match status" value="1"/>
</dbReference>
<feature type="domain" description="Ig-like" evidence="8">
    <location>
        <begin position="26"/>
        <end position="108"/>
    </location>
</feature>
<organism evidence="9 10">
    <name type="scientific">Kryptolebias marmoratus</name>
    <name type="common">Mangrove killifish</name>
    <name type="synonym">Rivulus marmoratus</name>
    <dbReference type="NCBI Taxonomy" id="37003"/>
    <lineage>
        <taxon>Eukaryota</taxon>
        <taxon>Metazoa</taxon>
        <taxon>Chordata</taxon>
        <taxon>Craniata</taxon>
        <taxon>Vertebrata</taxon>
        <taxon>Euteleostomi</taxon>
        <taxon>Actinopterygii</taxon>
        <taxon>Neopterygii</taxon>
        <taxon>Teleostei</taxon>
        <taxon>Neoteleostei</taxon>
        <taxon>Acanthomorphata</taxon>
        <taxon>Ovalentaria</taxon>
        <taxon>Atherinomorphae</taxon>
        <taxon>Cyprinodontiformes</taxon>
        <taxon>Rivulidae</taxon>
        <taxon>Kryptolebias</taxon>
    </lineage>
</organism>
<reference evidence="9" key="1">
    <citation type="submission" date="2025-08" db="UniProtKB">
        <authorList>
            <consortium name="Ensembl"/>
        </authorList>
    </citation>
    <scope>IDENTIFICATION</scope>
</reference>
<reference evidence="9" key="2">
    <citation type="submission" date="2025-09" db="UniProtKB">
        <authorList>
            <consortium name="Ensembl"/>
        </authorList>
    </citation>
    <scope>IDENTIFICATION</scope>
</reference>
<name>A0A3Q2ZAA6_KRYMA</name>
<evidence type="ECO:0000259" key="8">
    <source>
        <dbReference type="PROSITE" id="PS50835"/>
    </source>
</evidence>
<dbReference type="InterPro" id="IPR013151">
    <property type="entry name" value="Immunoglobulin_dom"/>
</dbReference>
<dbReference type="PROSITE" id="PS50835">
    <property type="entry name" value="IG_LIKE"/>
    <property type="match status" value="2"/>
</dbReference>
<dbReference type="Pfam" id="PF13895">
    <property type="entry name" value="Ig_2"/>
    <property type="match status" value="1"/>
</dbReference>
<dbReference type="OMA" id="TCQLARN"/>
<keyword evidence="10" id="KW-1185">Reference proteome</keyword>
<dbReference type="GO" id="GO:0098609">
    <property type="term" value="P:cell-cell adhesion"/>
    <property type="evidence" value="ECO:0007669"/>
    <property type="project" value="TreeGrafter"/>
</dbReference>
<dbReference type="InterPro" id="IPR051275">
    <property type="entry name" value="Cell_adhesion_signaling"/>
</dbReference>
<keyword evidence="5" id="KW-0393">Immunoglobulin domain</keyword>
<dbReference type="GeneID" id="108236891"/>
<dbReference type="GO" id="GO:0005886">
    <property type="term" value="C:plasma membrane"/>
    <property type="evidence" value="ECO:0007669"/>
    <property type="project" value="TreeGrafter"/>
</dbReference>
<dbReference type="STRING" id="37003.ENSKMAP00000000393"/>
<dbReference type="Pfam" id="PF00047">
    <property type="entry name" value="ig"/>
    <property type="match status" value="1"/>
</dbReference>
<feature type="signal peptide" evidence="7">
    <location>
        <begin position="1"/>
        <end position="19"/>
    </location>
</feature>
<dbReference type="CTD" id="388364"/>
<dbReference type="KEGG" id="kmr:108236891"/>
<feature type="transmembrane region" description="Helical" evidence="6">
    <location>
        <begin position="216"/>
        <end position="236"/>
    </location>
</feature>